<feature type="region of interest" description="Disordered" evidence="1">
    <location>
        <begin position="1"/>
        <end position="47"/>
    </location>
</feature>
<reference evidence="2 3" key="1">
    <citation type="submission" date="2015-09" db="EMBL/GenBank/DDBJ databases">
        <authorList>
            <person name="Jackson K.R."/>
            <person name="Lunt B.L."/>
            <person name="Fisher J.N.B."/>
            <person name="Gardner A.V."/>
            <person name="Bailey M.E."/>
            <person name="Deus L.M."/>
            <person name="Earl A.S."/>
            <person name="Gibby P.D."/>
            <person name="Hartmann K.A."/>
            <person name="Liu J.E."/>
            <person name="Manci A.M."/>
            <person name="Nielsen D.A."/>
            <person name="Solomon M.B."/>
            <person name="Breakwell D.P."/>
            <person name="Burnett S.H."/>
            <person name="Grose J.H."/>
        </authorList>
    </citation>
    <scope>NUCLEOTIDE SEQUENCE [LARGE SCALE GENOMIC DNA]</scope>
    <source>
        <strain evidence="2 3">16</strain>
    </source>
</reference>
<gene>
    <name evidence="2" type="ORF">ABB55_23340</name>
</gene>
<name>A0A0P6WIE2_9HYPH</name>
<feature type="compositionally biased region" description="Low complexity" evidence="1">
    <location>
        <begin position="30"/>
        <end position="42"/>
    </location>
</feature>
<dbReference type="STRING" id="665126.ABB55_23340"/>
<evidence type="ECO:0000313" key="3">
    <source>
        <dbReference type="Proteomes" id="UP000048984"/>
    </source>
</evidence>
<feature type="compositionally biased region" description="Low complexity" evidence="1">
    <location>
        <begin position="1"/>
        <end position="19"/>
    </location>
</feature>
<sequence length="95" mass="10163">MGTAAAEGKPGAKAPAAPGRPSPSQRRYLEQGLGQPGGKLPLFDSDGQEFPHRTIRACLEKGWAEPWFDNPTKPDWVVARLTAAGRRALGGKAER</sequence>
<accession>A0A0P6WIE2</accession>
<dbReference type="OrthoDB" id="7632078at2"/>
<proteinExistence type="predicted"/>
<keyword evidence="3" id="KW-1185">Reference proteome</keyword>
<dbReference type="EMBL" id="LJYW01000001">
    <property type="protein sequence ID" value="KPL56087.1"/>
    <property type="molecule type" value="Genomic_DNA"/>
</dbReference>
<evidence type="ECO:0000256" key="1">
    <source>
        <dbReference type="SAM" id="MobiDB-lite"/>
    </source>
</evidence>
<evidence type="ECO:0000313" key="2">
    <source>
        <dbReference type="EMBL" id="KPL56087.1"/>
    </source>
</evidence>
<comment type="caution">
    <text evidence="2">The sequence shown here is derived from an EMBL/GenBank/DDBJ whole genome shotgun (WGS) entry which is preliminary data.</text>
</comment>
<dbReference type="Proteomes" id="UP000048984">
    <property type="component" value="Unassembled WGS sequence"/>
</dbReference>
<dbReference type="AlphaFoldDB" id="A0A0P6WIE2"/>
<reference evidence="2 3" key="2">
    <citation type="submission" date="2015-10" db="EMBL/GenBank/DDBJ databases">
        <title>Draft Genome Sequence of Prosthecomicrobium hirschii ATCC 27832.</title>
        <authorList>
            <person name="Daniel J."/>
            <person name="Givan S.A."/>
            <person name="Brun Y.V."/>
            <person name="Brown P.J."/>
        </authorList>
    </citation>
    <scope>NUCLEOTIDE SEQUENCE [LARGE SCALE GENOMIC DNA]</scope>
    <source>
        <strain evidence="2 3">16</strain>
    </source>
</reference>
<protein>
    <submittedName>
        <fullName evidence="2">Uncharacterized protein</fullName>
    </submittedName>
</protein>
<organism evidence="2 3">
    <name type="scientific">Prosthecodimorpha hirschii</name>
    <dbReference type="NCBI Taxonomy" id="665126"/>
    <lineage>
        <taxon>Bacteria</taxon>
        <taxon>Pseudomonadati</taxon>
        <taxon>Pseudomonadota</taxon>
        <taxon>Alphaproteobacteria</taxon>
        <taxon>Hyphomicrobiales</taxon>
        <taxon>Ancalomicrobiaceae</taxon>
        <taxon>Prosthecodimorpha</taxon>
    </lineage>
</organism>